<dbReference type="AlphaFoldDB" id="A0A0C1L3F3"/>
<dbReference type="Proteomes" id="UP000031408">
    <property type="component" value="Unassembled WGS sequence"/>
</dbReference>
<organism evidence="2 3">
    <name type="scientific">Flavihumibacter solisilvae</name>
    <dbReference type="NCBI Taxonomy" id="1349421"/>
    <lineage>
        <taxon>Bacteria</taxon>
        <taxon>Pseudomonadati</taxon>
        <taxon>Bacteroidota</taxon>
        <taxon>Chitinophagia</taxon>
        <taxon>Chitinophagales</taxon>
        <taxon>Chitinophagaceae</taxon>
        <taxon>Flavihumibacter</taxon>
    </lineage>
</organism>
<dbReference type="Pfam" id="PF13568">
    <property type="entry name" value="OMP_b-brl_2"/>
    <property type="match status" value="1"/>
</dbReference>
<dbReference type="InterPro" id="IPR025665">
    <property type="entry name" value="Beta-barrel_OMP_2"/>
</dbReference>
<evidence type="ECO:0000313" key="2">
    <source>
        <dbReference type="EMBL" id="KIC94492.1"/>
    </source>
</evidence>
<gene>
    <name evidence="2" type="ORF">OI18_11510</name>
</gene>
<feature type="domain" description="Outer membrane protein beta-barrel" evidence="1">
    <location>
        <begin position="35"/>
        <end position="204"/>
    </location>
</feature>
<comment type="caution">
    <text evidence="2">The sequence shown here is derived from an EMBL/GenBank/DDBJ whole genome shotgun (WGS) entry which is preliminary data.</text>
</comment>
<dbReference type="OrthoDB" id="1120420at2"/>
<dbReference type="EMBL" id="JSVC01000012">
    <property type="protein sequence ID" value="KIC94492.1"/>
    <property type="molecule type" value="Genomic_DNA"/>
</dbReference>
<dbReference type="RefSeq" id="WP_039139998.1">
    <property type="nucleotide sequence ID" value="NZ_JSVC01000012.1"/>
</dbReference>
<sequence length="240" mass="26823">MKKLILLAGCIFYIHASYAQVLISILLGDKLNTGQIEFGLDGGWNWSDLKGLKQSKMLGTFNLGFYFDIKLKKSWMLNTGVIVKSTMGADGLPVYALGDADLDNAFTGGKIERRISYFNVPVLMKYTFKNHIYVKAGIQLGLRYQAYDEFVNSVSEDEDLKYKLKIKDQIHPLDAGLAAGLGYRFMKGNGMNLGIQYYYGLVDIVIDDATSGQYNRVLYITAGIPIGKNPKKKKTSQPEQ</sequence>
<protein>
    <recommendedName>
        <fullName evidence="1">Outer membrane protein beta-barrel domain-containing protein</fullName>
    </recommendedName>
</protein>
<name>A0A0C1L3F3_9BACT</name>
<proteinExistence type="predicted"/>
<evidence type="ECO:0000313" key="3">
    <source>
        <dbReference type="Proteomes" id="UP000031408"/>
    </source>
</evidence>
<evidence type="ECO:0000259" key="1">
    <source>
        <dbReference type="Pfam" id="PF13568"/>
    </source>
</evidence>
<keyword evidence="3" id="KW-1185">Reference proteome</keyword>
<accession>A0A0C1L3F3</accession>
<dbReference type="STRING" id="1349421.OI18_11510"/>
<reference evidence="2 3" key="1">
    <citation type="submission" date="2014-11" db="EMBL/GenBank/DDBJ databases">
        <title>Genome sequence of Flavihumibacter solisilvae 3-3.</title>
        <authorList>
            <person name="Zhou G."/>
            <person name="Li M."/>
            <person name="Wang G."/>
        </authorList>
    </citation>
    <scope>NUCLEOTIDE SEQUENCE [LARGE SCALE GENOMIC DNA]</scope>
    <source>
        <strain evidence="2 3">3-3</strain>
    </source>
</reference>